<evidence type="ECO:0000256" key="1">
    <source>
        <dbReference type="SAM" id="MobiDB-lite"/>
    </source>
</evidence>
<evidence type="ECO:0000259" key="2">
    <source>
        <dbReference type="Pfam" id="PF23007"/>
    </source>
</evidence>
<feature type="domain" description="STICHEL DnaA-N-like alpha-beta" evidence="2">
    <location>
        <begin position="234"/>
        <end position="317"/>
    </location>
</feature>
<evidence type="ECO:0000313" key="4">
    <source>
        <dbReference type="Proteomes" id="UP001604277"/>
    </source>
</evidence>
<dbReference type="AlphaFoldDB" id="A0ABD1SQI6"/>
<keyword evidence="4" id="KW-1185">Reference proteome</keyword>
<name>A0ABD1SQI6_9LAMI</name>
<dbReference type="EMBL" id="JBFOLJ010000010">
    <property type="protein sequence ID" value="KAL2502968.1"/>
    <property type="molecule type" value="Genomic_DNA"/>
</dbReference>
<feature type="compositionally biased region" description="Basic and acidic residues" evidence="1">
    <location>
        <begin position="182"/>
        <end position="192"/>
    </location>
</feature>
<accession>A0ABD1SQI6</accession>
<feature type="region of interest" description="Disordered" evidence="1">
    <location>
        <begin position="1"/>
        <end position="43"/>
    </location>
</feature>
<proteinExistence type="predicted"/>
<comment type="caution">
    <text evidence="3">The sequence shown here is derived from an EMBL/GenBank/DDBJ whole genome shotgun (WGS) entry which is preliminary data.</text>
</comment>
<organism evidence="3 4">
    <name type="scientific">Forsythia ovata</name>
    <dbReference type="NCBI Taxonomy" id="205694"/>
    <lineage>
        <taxon>Eukaryota</taxon>
        <taxon>Viridiplantae</taxon>
        <taxon>Streptophyta</taxon>
        <taxon>Embryophyta</taxon>
        <taxon>Tracheophyta</taxon>
        <taxon>Spermatophyta</taxon>
        <taxon>Magnoliopsida</taxon>
        <taxon>eudicotyledons</taxon>
        <taxon>Gunneridae</taxon>
        <taxon>Pentapetalae</taxon>
        <taxon>asterids</taxon>
        <taxon>lamiids</taxon>
        <taxon>Lamiales</taxon>
        <taxon>Oleaceae</taxon>
        <taxon>Forsythieae</taxon>
        <taxon>Forsythia</taxon>
    </lineage>
</organism>
<feature type="compositionally biased region" description="Basic and acidic residues" evidence="1">
    <location>
        <begin position="25"/>
        <end position="36"/>
    </location>
</feature>
<feature type="compositionally biased region" description="Polar residues" evidence="1">
    <location>
        <begin position="168"/>
        <end position="181"/>
    </location>
</feature>
<evidence type="ECO:0000313" key="3">
    <source>
        <dbReference type="EMBL" id="KAL2502968.1"/>
    </source>
</evidence>
<dbReference type="InterPro" id="IPR054506">
    <property type="entry name" value="DnaA_N-like_STI"/>
</dbReference>
<gene>
    <name evidence="3" type="ORF">Fot_36816</name>
</gene>
<sequence length="360" mass="41183">MSMNADDRYEDALRNKELKNKRRRELYAKSQEEKNMQEPQSDCNRAFLVDEDTEPRSRRRRAVSATKTKQVAKEIHGENIQIRERKSMRFVGVSNCLFLTLQLNSFQYNSNVTRNAWIDFSVSERELDKLKHALMLLSEAEKHLRLSSEQSTWFTVTLLQLGSAPSPDRSQLGSSRRQSFKTNEEHHMHTFREAITQKQRSDAANSNPNRSQSINEEALAITHNDLKSGKTKLRCINSNSLIDIWVQCVEKCHSRTLRHLLHTFGKLVSISEVQGGFVAYIAFADCNIKTRAEGFLSSIMNSFEIVLRCNVEVKIILLPDLFGQQQMDPINSMKGENKSICSSAIEANLETAPGWLVSSR</sequence>
<reference evidence="4" key="1">
    <citation type="submission" date="2024-07" db="EMBL/GenBank/DDBJ databases">
        <title>Two chromosome-level genome assemblies of Korean endemic species Abeliophyllum distichum and Forsythia ovata (Oleaceae).</title>
        <authorList>
            <person name="Jang H."/>
        </authorList>
    </citation>
    <scope>NUCLEOTIDE SEQUENCE [LARGE SCALE GENOMIC DNA]</scope>
</reference>
<dbReference type="Pfam" id="PF23007">
    <property type="entry name" value="DnaA_N-like_STI"/>
    <property type="match status" value="1"/>
</dbReference>
<feature type="compositionally biased region" description="Basic and acidic residues" evidence="1">
    <location>
        <begin position="1"/>
        <end position="18"/>
    </location>
</feature>
<dbReference type="Proteomes" id="UP001604277">
    <property type="component" value="Unassembled WGS sequence"/>
</dbReference>
<feature type="compositionally biased region" description="Polar residues" evidence="1">
    <location>
        <begin position="196"/>
        <end position="215"/>
    </location>
</feature>
<feature type="region of interest" description="Disordered" evidence="1">
    <location>
        <begin position="164"/>
        <end position="216"/>
    </location>
</feature>
<protein>
    <submittedName>
        <fullName evidence="3">Protein STICHEL</fullName>
    </submittedName>
</protein>